<dbReference type="Gene3D" id="3.40.50.2300">
    <property type="match status" value="1"/>
</dbReference>
<comment type="similarity">
    <text evidence="1">Belongs to the low molecular weight phosphotyrosine protein phosphatase family.</text>
</comment>
<dbReference type="EMBL" id="QRAP01000004">
    <property type="protein sequence ID" value="RDK92012.1"/>
    <property type="molecule type" value="Genomic_DNA"/>
</dbReference>
<feature type="active site" evidence="6">
    <location>
        <position position="36"/>
    </location>
</feature>
<feature type="active site" description="Nucleophile" evidence="6">
    <location>
        <position position="30"/>
    </location>
</feature>
<evidence type="ECO:0000256" key="4">
    <source>
        <dbReference type="ARBA" id="ARBA00022912"/>
    </source>
</evidence>
<keyword evidence="7" id="KW-0732">Signal</keyword>
<evidence type="ECO:0000256" key="3">
    <source>
        <dbReference type="ARBA" id="ARBA00022801"/>
    </source>
</evidence>
<dbReference type="PRINTS" id="PR00719">
    <property type="entry name" value="LMWPTPASE"/>
</dbReference>
<protein>
    <recommendedName>
        <fullName evidence="2">protein-tyrosine-phosphatase</fullName>
        <ecNumber evidence="2">3.1.3.48</ecNumber>
    </recommendedName>
</protein>
<evidence type="ECO:0000313" key="9">
    <source>
        <dbReference type="EMBL" id="RDK92012.1"/>
    </source>
</evidence>
<dbReference type="InterPro" id="IPR017867">
    <property type="entry name" value="Tyr_phospatase_low_mol_wt"/>
</dbReference>
<dbReference type="Pfam" id="PF01451">
    <property type="entry name" value="LMWPc"/>
    <property type="match status" value="1"/>
</dbReference>
<dbReference type="SUPFAM" id="SSF52788">
    <property type="entry name" value="Phosphotyrosine protein phosphatases I"/>
    <property type="match status" value="1"/>
</dbReference>
<gene>
    <name evidence="9" type="ORF">C8D90_104164</name>
</gene>
<dbReference type="OrthoDB" id="9784339at2"/>
<dbReference type="EC" id="3.1.3.48" evidence="2"/>
<proteinExistence type="inferred from homology"/>
<evidence type="ECO:0000256" key="1">
    <source>
        <dbReference type="ARBA" id="ARBA00011063"/>
    </source>
</evidence>
<sequence>MKISHLIFAAGLSMISALSYAAEPLVTFVCTGNTGRSPMAEALAKDLIQKDHLNIAVQSRGVNVNPKEITPEQGTVTVLKERGIDVSAHRATQLSAADVEHSTLLLTMTTGHKDKILAQYPQAKDRVFTLAEYATGKHEDLVDPYGEPLEAYKKVEGQLDALLPAALEKIAKNSK</sequence>
<dbReference type="GO" id="GO:0004725">
    <property type="term" value="F:protein tyrosine phosphatase activity"/>
    <property type="evidence" value="ECO:0007669"/>
    <property type="project" value="UniProtKB-EC"/>
</dbReference>
<dbReference type="PANTHER" id="PTHR11717">
    <property type="entry name" value="LOW MOLECULAR WEIGHT PROTEIN TYROSINE PHOSPHATASE"/>
    <property type="match status" value="1"/>
</dbReference>
<keyword evidence="10" id="KW-1185">Reference proteome</keyword>
<accession>A0A370QRX6</accession>
<dbReference type="CDD" id="cd16344">
    <property type="entry name" value="LMWPAP"/>
    <property type="match status" value="1"/>
</dbReference>
<evidence type="ECO:0000256" key="5">
    <source>
        <dbReference type="ARBA" id="ARBA00051722"/>
    </source>
</evidence>
<organism evidence="9 10">
    <name type="scientific">Enterobacillus tribolii</name>
    <dbReference type="NCBI Taxonomy" id="1487935"/>
    <lineage>
        <taxon>Bacteria</taxon>
        <taxon>Pseudomonadati</taxon>
        <taxon>Pseudomonadota</taxon>
        <taxon>Gammaproteobacteria</taxon>
        <taxon>Enterobacterales</taxon>
        <taxon>Hafniaceae</taxon>
        <taxon>Enterobacillus</taxon>
    </lineage>
</organism>
<dbReference type="InterPro" id="IPR023485">
    <property type="entry name" value="Ptyr_pPase"/>
</dbReference>
<evidence type="ECO:0000313" key="10">
    <source>
        <dbReference type="Proteomes" id="UP000254848"/>
    </source>
</evidence>
<dbReference type="InterPro" id="IPR036196">
    <property type="entry name" value="Ptyr_pPase_sf"/>
</dbReference>
<dbReference type="Proteomes" id="UP000254848">
    <property type="component" value="Unassembled WGS sequence"/>
</dbReference>
<comment type="caution">
    <text evidence="9">The sequence shown here is derived from an EMBL/GenBank/DDBJ whole genome shotgun (WGS) entry which is preliminary data.</text>
</comment>
<keyword evidence="4" id="KW-0904">Protein phosphatase</keyword>
<feature type="signal peptide" evidence="7">
    <location>
        <begin position="1"/>
        <end position="21"/>
    </location>
</feature>
<dbReference type="AlphaFoldDB" id="A0A370QRX6"/>
<reference evidence="9 10" key="1">
    <citation type="submission" date="2018-07" db="EMBL/GenBank/DDBJ databases">
        <title>Genomic Encyclopedia of Type Strains, Phase IV (KMG-IV): sequencing the most valuable type-strain genomes for metagenomic binning, comparative biology and taxonomic classification.</title>
        <authorList>
            <person name="Goeker M."/>
        </authorList>
    </citation>
    <scope>NUCLEOTIDE SEQUENCE [LARGE SCALE GENOMIC DNA]</scope>
    <source>
        <strain evidence="9 10">DSM 103736</strain>
    </source>
</reference>
<evidence type="ECO:0000256" key="2">
    <source>
        <dbReference type="ARBA" id="ARBA00013064"/>
    </source>
</evidence>
<name>A0A370QRX6_9GAMM</name>
<evidence type="ECO:0000256" key="7">
    <source>
        <dbReference type="SAM" id="SignalP"/>
    </source>
</evidence>
<dbReference type="InterPro" id="IPR050438">
    <property type="entry name" value="LMW_PTPase"/>
</dbReference>
<dbReference type="SMART" id="SM00226">
    <property type="entry name" value="LMWPc"/>
    <property type="match status" value="1"/>
</dbReference>
<dbReference type="RefSeq" id="WP_115458341.1">
    <property type="nucleotide sequence ID" value="NZ_QRAP01000004.1"/>
</dbReference>
<feature type="domain" description="Phosphotyrosine protein phosphatase I" evidence="8">
    <location>
        <begin position="24"/>
        <end position="169"/>
    </location>
</feature>
<evidence type="ECO:0000259" key="8">
    <source>
        <dbReference type="SMART" id="SM00226"/>
    </source>
</evidence>
<feature type="chain" id="PRO_5016828283" description="protein-tyrosine-phosphatase" evidence="7">
    <location>
        <begin position="22"/>
        <end position="175"/>
    </location>
</feature>
<comment type="catalytic activity">
    <reaction evidence="5">
        <text>O-phospho-L-tyrosyl-[protein] + H2O = L-tyrosyl-[protein] + phosphate</text>
        <dbReference type="Rhea" id="RHEA:10684"/>
        <dbReference type="Rhea" id="RHEA-COMP:10136"/>
        <dbReference type="Rhea" id="RHEA-COMP:20101"/>
        <dbReference type="ChEBI" id="CHEBI:15377"/>
        <dbReference type="ChEBI" id="CHEBI:43474"/>
        <dbReference type="ChEBI" id="CHEBI:46858"/>
        <dbReference type="ChEBI" id="CHEBI:61978"/>
        <dbReference type="EC" id="3.1.3.48"/>
    </reaction>
</comment>
<dbReference type="PANTHER" id="PTHR11717:SF31">
    <property type="entry name" value="LOW MOLECULAR WEIGHT PROTEIN-TYROSINE-PHOSPHATASE ETP-RELATED"/>
    <property type="match status" value="1"/>
</dbReference>
<keyword evidence="3" id="KW-0378">Hydrolase</keyword>
<feature type="active site" description="Proton donor" evidence="6">
    <location>
        <position position="143"/>
    </location>
</feature>
<evidence type="ECO:0000256" key="6">
    <source>
        <dbReference type="PIRSR" id="PIRSR617867-1"/>
    </source>
</evidence>